<name>A0A0R1MUJ0_9LACO</name>
<dbReference type="STRING" id="1423792.FD09_GL000510"/>
<evidence type="ECO:0000256" key="1">
    <source>
        <dbReference type="SAM" id="Phobius"/>
    </source>
</evidence>
<proteinExistence type="predicted"/>
<dbReference type="EMBL" id="AZEC01000010">
    <property type="protein sequence ID" value="KRL11902.1"/>
    <property type="molecule type" value="Genomic_DNA"/>
</dbReference>
<reference evidence="2 3" key="1">
    <citation type="journal article" date="2015" name="Genome Announc.">
        <title>Expanding the biotechnology potential of lactobacilli through comparative genomics of 213 strains and associated genera.</title>
        <authorList>
            <person name="Sun Z."/>
            <person name="Harris H.M."/>
            <person name="McCann A."/>
            <person name="Guo C."/>
            <person name="Argimon S."/>
            <person name="Zhang W."/>
            <person name="Yang X."/>
            <person name="Jeffery I.B."/>
            <person name="Cooney J.C."/>
            <person name="Kagawa T.F."/>
            <person name="Liu W."/>
            <person name="Song Y."/>
            <person name="Salvetti E."/>
            <person name="Wrobel A."/>
            <person name="Rasinkangas P."/>
            <person name="Parkhill J."/>
            <person name="Rea M.C."/>
            <person name="O'Sullivan O."/>
            <person name="Ritari J."/>
            <person name="Douillard F.P."/>
            <person name="Paul Ross R."/>
            <person name="Yang R."/>
            <person name="Briner A.E."/>
            <person name="Felis G.E."/>
            <person name="de Vos W.M."/>
            <person name="Barrangou R."/>
            <person name="Klaenhammer T.R."/>
            <person name="Caufield P.W."/>
            <person name="Cui Y."/>
            <person name="Zhang H."/>
            <person name="O'Toole P.W."/>
        </authorList>
    </citation>
    <scope>NUCLEOTIDE SEQUENCE [LARGE SCALE GENOMIC DNA]</scope>
    <source>
        <strain evidence="2 3">DSM 12744</strain>
    </source>
</reference>
<gene>
    <name evidence="2" type="ORF">FD09_GL000510</name>
</gene>
<evidence type="ECO:0000313" key="2">
    <source>
        <dbReference type="EMBL" id="KRL11902.1"/>
    </source>
</evidence>
<dbReference type="AlphaFoldDB" id="A0A0R1MUJ0"/>
<evidence type="ECO:0000313" key="3">
    <source>
        <dbReference type="Proteomes" id="UP000051330"/>
    </source>
</evidence>
<organism evidence="2 3">
    <name type="scientific">Schleiferilactobacillus perolens DSM 12744</name>
    <dbReference type="NCBI Taxonomy" id="1423792"/>
    <lineage>
        <taxon>Bacteria</taxon>
        <taxon>Bacillati</taxon>
        <taxon>Bacillota</taxon>
        <taxon>Bacilli</taxon>
        <taxon>Lactobacillales</taxon>
        <taxon>Lactobacillaceae</taxon>
        <taxon>Schleiferilactobacillus</taxon>
    </lineage>
</organism>
<keyword evidence="3" id="KW-1185">Reference proteome</keyword>
<keyword evidence="1" id="KW-0472">Membrane</keyword>
<dbReference type="Proteomes" id="UP000051330">
    <property type="component" value="Unassembled WGS sequence"/>
</dbReference>
<sequence>METFNSVLGIAASIFSIIAVIISWRNHKEIQGLIHVNLKTKQHADGTNIVQQNGAINQGQVNDNGGKSN</sequence>
<feature type="transmembrane region" description="Helical" evidence="1">
    <location>
        <begin position="6"/>
        <end position="24"/>
    </location>
</feature>
<accession>A0A0R1MUJ0</accession>
<comment type="caution">
    <text evidence="2">The sequence shown here is derived from an EMBL/GenBank/DDBJ whole genome shotgun (WGS) entry which is preliminary data.</text>
</comment>
<dbReference type="PATRIC" id="fig|1423792.3.peg.519"/>
<keyword evidence="1" id="KW-0812">Transmembrane</keyword>
<keyword evidence="1" id="KW-1133">Transmembrane helix</keyword>
<protein>
    <submittedName>
        <fullName evidence="2">Uncharacterized protein</fullName>
    </submittedName>
</protein>